<dbReference type="RefSeq" id="WP_040202932.1">
    <property type="nucleotide sequence ID" value="NZ_CP010312.1"/>
</dbReference>
<dbReference type="KEGG" id="gsb:GSUB_17500"/>
<dbReference type="Proteomes" id="UP000035036">
    <property type="component" value="Plasmid pGSUB1"/>
</dbReference>
<evidence type="ECO:0000313" key="1">
    <source>
        <dbReference type="EMBL" id="AJF08272.1"/>
    </source>
</evidence>
<sequence length="541" mass="60408">MSEISLKINQSRLMSNLRYAFSNKFKVIGELAQNARRAGASYVSFRYFEEQKVLQVKDDGCGVGDFQNLLSVAESGWDENIQRQDTPFGMGFLAALFCCPTVTVKSGGLRSNLVTEDVLAGESVVVEPCIHAPRVGTEVDLEGFDVDSKELSKQIGAYAKGFPIPVFFNGEEIARPCALDGGRTFEKTPIGYVSLVGLHAGVKGDLSSSRRIFYLQGVKVLDERGYYSGSDRADIVHLDPRRFFARIPDRDSLIDPEGAACQVRDALAEVWKKHLEEEFARLSPEEFANTYLRAVEQYAVKMLNDLPFIPASYLEVAESYPLIFQEWEDGTRVLSKPVYREQVESGQVCLASIMNDICLEGEGAFEWMYLFDTKMPVLRRSLPEGHWANKYLVNLDQKEWELEINNEQGEQNFWGKWVYGKIILCESFTLKAPGLEPVTFTAHAMVCAEGFVVPAGEKTGQVVRQACNYRDECDLFCEDDADSDYDKFSAMVANLRNSDPAQMLKSVLDGVARIGDFPALEGKKLLVTISEKGEACIELAA</sequence>
<evidence type="ECO:0008006" key="3">
    <source>
        <dbReference type="Google" id="ProtNLM"/>
    </source>
</evidence>
<dbReference type="HOGENOM" id="CLU_500298_0_0_7"/>
<geneLocation type="plasmid" evidence="1 2">
    <name>pGSUB1</name>
</geneLocation>
<dbReference type="SUPFAM" id="SSF55874">
    <property type="entry name" value="ATPase domain of HSP90 chaperone/DNA topoisomerase II/histidine kinase"/>
    <property type="match status" value="1"/>
</dbReference>
<reference evidence="1 2" key="1">
    <citation type="journal article" date="2015" name="Genome Announc.">
        <title>Genomes of Geoalkalibacter ferrihydriticus Z-0531T and Geoalkalibacter subterraneus Red1T, Two Haloalkaliphilic Metal-Reducing Deltaproteobacteria.</title>
        <authorList>
            <person name="Badalamenti J.P."/>
            <person name="Krajmalnik-Brown R."/>
            <person name="Torres C.I."/>
            <person name="Bond D.R."/>
        </authorList>
    </citation>
    <scope>NUCLEOTIDE SEQUENCE [LARGE SCALE GENOMIC DNA]</scope>
    <source>
        <strain evidence="1 2">Red1</strain>
        <plasmid evidence="2">Plasmid pGSUB1</plasmid>
    </source>
</reference>
<proteinExistence type="predicted"/>
<evidence type="ECO:0000313" key="2">
    <source>
        <dbReference type="Proteomes" id="UP000035036"/>
    </source>
</evidence>
<gene>
    <name evidence="1" type="ORF">GSUB_17500</name>
</gene>
<keyword evidence="2" id="KW-1185">Reference proteome</keyword>
<protein>
    <recommendedName>
        <fullName evidence="3">ATP-binding protein</fullName>
    </recommendedName>
</protein>
<dbReference type="EMBL" id="CP010312">
    <property type="protein sequence ID" value="AJF08272.1"/>
    <property type="molecule type" value="Genomic_DNA"/>
</dbReference>
<dbReference type="InterPro" id="IPR036890">
    <property type="entry name" value="HATPase_C_sf"/>
</dbReference>
<keyword evidence="1" id="KW-0614">Plasmid</keyword>
<accession>A0A0B5FJC5</accession>
<organism evidence="1 2">
    <name type="scientific">Geoalkalibacter subterraneus</name>
    <dbReference type="NCBI Taxonomy" id="483547"/>
    <lineage>
        <taxon>Bacteria</taxon>
        <taxon>Pseudomonadati</taxon>
        <taxon>Thermodesulfobacteriota</taxon>
        <taxon>Desulfuromonadia</taxon>
        <taxon>Desulfuromonadales</taxon>
        <taxon>Geoalkalibacteraceae</taxon>
        <taxon>Geoalkalibacter</taxon>
    </lineage>
</organism>
<dbReference type="AlphaFoldDB" id="A0A0B5FJC5"/>
<dbReference type="Gene3D" id="3.30.565.10">
    <property type="entry name" value="Histidine kinase-like ATPase, C-terminal domain"/>
    <property type="match status" value="1"/>
</dbReference>
<name>A0A0B5FJC5_9BACT</name>